<feature type="region of interest" description="Disordered" evidence="1">
    <location>
        <begin position="72"/>
        <end position="141"/>
    </location>
</feature>
<evidence type="ECO:0000313" key="2">
    <source>
        <dbReference type="EMBL" id="ERF71578.1"/>
    </source>
</evidence>
<accession>U1GHI1</accession>
<dbReference type="OrthoDB" id="10664101at2759"/>
<dbReference type="EMBL" id="KE721204">
    <property type="protein sequence ID" value="ERF71578.1"/>
    <property type="molecule type" value="Genomic_DNA"/>
</dbReference>
<evidence type="ECO:0000256" key="1">
    <source>
        <dbReference type="SAM" id="MobiDB-lite"/>
    </source>
</evidence>
<evidence type="ECO:0000313" key="3">
    <source>
        <dbReference type="Proteomes" id="UP000019373"/>
    </source>
</evidence>
<dbReference type="RefSeq" id="XP_007802787.1">
    <property type="nucleotide sequence ID" value="XM_007804596.1"/>
</dbReference>
<dbReference type="AlphaFoldDB" id="U1GHI1"/>
<organism evidence="2 3">
    <name type="scientific">Endocarpon pusillum (strain Z07020 / HMAS-L-300199)</name>
    <name type="common">Lichen-forming fungus</name>
    <dbReference type="NCBI Taxonomy" id="1263415"/>
    <lineage>
        <taxon>Eukaryota</taxon>
        <taxon>Fungi</taxon>
        <taxon>Dikarya</taxon>
        <taxon>Ascomycota</taxon>
        <taxon>Pezizomycotina</taxon>
        <taxon>Eurotiomycetes</taxon>
        <taxon>Chaetothyriomycetidae</taxon>
        <taxon>Verrucariales</taxon>
        <taxon>Verrucariaceae</taxon>
        <taxon>Endocarpon</taxon>
    </lineage>
</organism>
<protein>
    <submittedName>
        <fullName evidence="2">Uncharacterized protein</fullName>
    </submittedName>
</protein>
<dbReference type="HOGENOM" id="CLU_959865_0_0_1"/>
<dbReference type="GeneID" id="19235628"/>
<feature type="region of interest" description="Disordered" evidence="1">
    <location>
        <begin position="163"/>
        <end position="187"/>
    </location>
</feature>
<feature type="region of interest" description="Disordered" evidence="1">
    <location>
        <begin position="1"/>
        <end position="53"/>
    </location>
</feature>
<feature type="compositionally biased region" description="Pro residues" evidence="1">
    <location>
        <begin position="111"/>
        <end position="125"/>
    </location>
</feature>
<feature type="compositionally biased region" description="Acidic residues" evidence="1">
    <location>
        <begin position="173"/>
        <end position="183"/>
    </location>
</feature>
<dbReference type="Proteomes" id="UP000019373">
    <property type="component" value="Unassembled WGS sequence"/>
</dbReference>
<keyword evidence="3" id="KW-1185">Reference proteome</keyword>
<name>U1GHI1_ENDPU</name>
<sequence>MPSKRDAAHLAHQPTAIVGGQSHSRARGGGGSSSSTGRLEPPPWTRNRIQLPLPAGLPPRSLLLPLLASHAASSRRAQPSTRNRIQLPRLPRGLPRRTLLPLARSHAASSRPPPQQPPLPPPPPPDPDDWGMDMNMNPQQLGGNEEVWTHKILGTYASEWSMHTARRRRSPPDDDDNNNEDSGSDSTTAAAAYQCRNVMQHLQVLWDLRGNRERWLRKLAAILEPEAQRTFVFRLVRTWEGEGEEEDGVWVEVDREGGSAGERGRGRAVEERERETERVWEVLRTRGLVA</sequence>
<reference evidence="3" key="1">
    <citation type="journal article" date="2014" name="BMC Genomics">
        <title>Genome characteristics reveal the impact of lichenization on lichen-forming fungus Endocarpon pusillum Hedwig (Verrucariales, Ascomycota).</title>
        <authorList>
            <person name="Wang Y.-Y."/>
            <person name="Liu B."/>
            <person name="Zhang X.-Y."/>
            <person name="Zhou Q.-M."/>
            <person name="Zhang T."/>
            <person name="Li H."/>
            <person name="Yu Y.-F."/>
            <person name="Zhang X.-L."/>
            <person name="Hao X.-Y."/>
            <person name="Wang M."/>
            <person name="Wang L."/>
            <person name="Wei J.-C."/>
        </authorList>
    </citation>
    <scope>NUCLEOTIDE SEQUENCE [LARGE SCALE GENOMIC DNA]</scope>
    <source>
        <strain evidence="3">Z07020 / HMAS-L-300199</strain>
    </source>
</reference>
<proteinExistence type="predicted"/>
<gene>
    <name evidence="2" type="ORF">EPUS_00567</name>
</gene>
<feature type="compositionally biased region" description="Low complexity" evidence="1">
    <location>
        <begin position="87"/>
        <end position="102"/>
    </location>
</feature>